<dbReference type="GO" id="GO:0019350">
    <property type="term" value="P:teichoic acid biosynthetic process"/>
    <property type="evidence" value="ECO:0007669"/>
    <property type="project" value="UniProtKB-KW"/>
</dbReference>
<dbReference type="InterPro" id="IPR007554">
    <property type="entry name" value="Glycerophosphate_synth"/>
</dbReference>
<dbReference type="EMBL" id="CYZP01000014">
    <property type="protein sequence ID" value="CUO09183.1"/>
    <property type="molecule type" value="Genomic_DNA"/>
</dbReference>
<dbReference type="InterPro" id="IPR043149">
    <property type="entry name" value="TagF_N"/>
</dbReference>
<comment type="subcellular location">
    <subcellularLocation>
        <location evidence="1">Cell membrane</location>
        <topology evidence="1">Peripheral membrane protein</topology>
    </subcellularLocation>
</comment>
<dbReference type="InterPro" id="IPR051612">
    <property type="entry name" value="Teichoic_Acid_Biosynth"/>
</dbReference>
<dbReference type="Gene3D" id="3.40.50.11820">
    <property type="match status" value="1"/>
</dbReference>
<keyword evidence="5" id="KW-0777">Teichoic acid biosynthesis</keyword>
<name>A0A174C889_9FIRM</name>
<dbReference type="PANTHER" id="PTHR37316:SF3">
    <property type="entry name" value="TEICHOIC ACID GLYCEROL-PHOSPHATE TRANSFERASE"/>
    <property type="match status" value="1"/>
</dbReference>
<dbReference type="Gene3D" id="3.40.50.12580">
    <property type="match status" value="1"/>
</dbReference>
<protein>
    <submittedName>
        <fullName evidence="7">CDP-glycerol:poly(Glycerophosphate) glycerophosphotransferase</fullName>
        <ecNumber evidence="7">2.7.8.12</ecNumber>
    </submittedName>
</protein>
<dbReference type="AlphaFoldDB" id="A0A174C889"/>
<keyword evidence="4 7" id="KW-0808">Transferase</keyword>
<evidence type="ECO:0000256" key="4">
    <source>
        <dbReference type="ARBA" id="ARBA00022679"/>
    </source>
</evidence>
<keyword evidence="3" id="KW-1003">Cell membrane</keyword>
<dbReference type="Proteomes" id="UP000095645">
    <property type="component" value="Unassembled WGS sequence"/>
</dbReference>
<evidence type="ECO:0000256" key="1">
    <source>
        <dbReference type="ARBA" id="ARBA00004202"/>
    </source>
</evidence>
<dbReference type="RefSeq" id="WP_025577093.1">
    <property type="nucleotide sequence ID" value="NZ_CYZP01000014.1"/>
</dbReference>
<evidence type="ECO:0000256" key="5">
    <source>
        <dbReference type="ARBA" id="ARBA00022944"/>
    </source>
</evidence>
<dbReference type="Pfam" id="PF04464">
    <property type="entry name" value="Glyphos_transf"/>
    <property type="match status" value="1"/>
</dbReference>
<sequence>MTKSAIKKYTERLGFFGMILHYIGRFMTKTEQQVIGKLTVRFGKVKKNRLVFKNREMMDCTDNPEAFYEYLISSGYNKKYEIIWLVSEKRKFRNQNTGNVKFVTAENKYGWSSPLAYYYGATAGFFFYSHNSAGLNRYRCKGQTVVNLWHGCGYKDAEQGKKKQNIKPDFDYALVPGPVFVKTKSGLWNCEPDRLLMMGYPRYDWMLHPSMSKDEILDSLFGWKGKKAVLWMPTFRKSDLGGCAENEIELPCQLPAIQDMNELKELDSYLREQEIILIIKKHPLQTEWDENEQEFTNIRYVAEALLEKKQIKLYELIGISDGLLSDYSSVAVDYLLLDRPLGYVLADYNIYKEKRGFVFEDPLEYMPGEKIYNACDIRKFMKHLTDGTDSYRQERAKNLKQMHNKTENYCKRLADYLQL</sequence>
<evidence type="ECO:0000313" key="8">
    <source>
        <dbReference type="Proteomes" id="UP000095645"/>
    </source>
</evidence>
<dbReference type="GeneID" id="75079261"/>
<gene>
    <name evidence="7" type="primary">tagF_1</name>
    <name evidence="7" type="ORF">ERS852476_01863</name>
</gene>
<dbReference type="EC" id="2.7.8.12" evidence="7"/>
<evidence type="ECO:0000256" key="6">
    <source>
        <dbReference type="ARBA" id="ARBA00023136"/>
    </source>
</evidence>
<evidence type="ECO:0000256" key="2">
    <source>
        <dbReference type="ARBA" id="ARBA00010488"/>
    </source>
</evidence>
<reference evidence="7 8" key="1">
    <citation type="submission" date="2015-09" db="EMBL/GenBank/DDBJ databases">
        <authorList>
            <consortium name="Pathogen Informatics"/>
        </authorList>
    </citation>
    <scope>NUCLEOTIDE SEQUENCE [LARGE SCALE GENOMIC DNA]</scope>
    <source>
        <strain evidence="7 8">2789STDY5834861</strain>
    </source>
</reference>
<accession>A0A174C889</accession>
<dbReference type="InterPro" id="IPR043148">
    <property type="entry name" value="TagF_C"/>
</dbReference>
<organism evidence="7 8">
    <name type="scientific">Blautia obeum</name>
    <dbReference type="NCBI Taxonomy" id="40520"/>
    <lineage>
        <taxon>Bacteria</taxon>
        <taxon>Bacillati</taxon>
        <taxon>Bacillota</taxon>
        <taxon>Clostridia</taxon>
        <taxon>Lachnospirales</taxon>
        <taxon>Lachnospiraceae</taxon>
        <taxon>Blautia</taxon>
    </lineage>
</organism>
<evidence type="ECO:0000313" key="7">
    <source>
        <dbReference type="EMBL" id="CUO09183.1"/>
    </source>
</evidence>
<dbReference type="GO" id="GO:0047355">
    <property type="term" value="F:CDP-glycerol glycerophosphotransferase activity"/>
    <property type="evidence" value="ECO:0007669"/>
    <property type="project" value="UniProtKB-EC"/>
</dbReference>
<comment type="similarity">
    <text evidence="2">Belongs to the CDP-glycerol glycerophosphotransferase family.</text>
</comment>
<proteinExistence type="inferred from homology"/>
<dbReference type="PANTHER" id="PTHR37316">
    <property type="entry name" value="TEICHOIC ACID GLYCEROL-PHOSPHATE PRIMASE"/>
    <property type="match status" value="1"/>
</dbReference>
<evidence type="ECO:0000256" key="3">
    <source>
        <dbReference type="ARBA" id="ARBA00022475"/>
    </source>
</evidence>
<dbReference type="GO" id="GO:0005886">
    <property type="term" value="C:plasma membrane"/>
    <property type="evidence" value="ECO:0007669"/>
    <property type="project" value="UniProtKB-SubCell"/>
</dbReference>
<keyword evidence="6" id="KW-0472">Membrane</keyword>